<sequence length="151" mass="17064">MDNEKAAEAFKKLQNAYEVLLDTEKQKTYDDELIREELLNLFRRFQSTSQTALAALIGVFVGFNLAILVVAISGTVFLWFYGSFWTTAFVIFLGGLAFMLSYERIALLITTVYSIYCAWAYVGWLGLLIGLNFSLFSSDVLMGVSRPKSHQ</sequence>
<dbReference type="InterPro" id="IPR036869">
    <property type="entry name" value="J_dom_sf"/>
</dbReference>
<dbReference type="EMBL" id="JRKL02000650">
    <property type="protein sequence ID" value="KAF3969421.1"/>
    <property type="molecule type" value="Genomic_DNA"/>
</dbReference>
<dbReference type="AlphaFoldDB" id="A0A8J4RW97"/>
<organism evidence="2 3">
    <name type="scientific">Castanea mollissima</name>
    <name type="common">Chinese chestnut</name>
    <dbReference type="NCBI Taxonomy" id="60419"/>
    <lineage>
        <taxon>Eukaryota</taxon>
        <taxon>Viridiplantae</taxon>
        <taxon>Streptophyta</taxon>
        <taxon>Embryophyta</taxon>
        <taxon>Tracheophyta</taxon>
        <taxon>Spermatophyta</taxon>
        <taxon>Magnoliopsida</taxon>
        <taxon>eudicotyledons</taxon>
        <taxon>Gunneridae</taxon>
        <taxon>Pentapetalae</taxon>
        <taxon>rosids</taxon>
        <taxon>fabids</taxon>
        <taxon>Fagales</taxon>
        <taxon>Fagaceae</taxon>
        <taxon>Castanea</taxon>
    </lineage>
</organism>
<accession>A0A8J4RW97</accession>
<keyword evidence="1" id="KW-0472">Membrane</keyword>
<feature type="transmembrane region" description="Helical" evidence="1">
    <location>
        <begin position="112"/>
        <end position="136"/>
    </location>
</feature>
<dbReference type="PANTHER" id="PTHR45270:SF4">
    <property type="entry name" value="CHAPERONE DNAJ-DOMAIN SUPERFAMILY PROTEIN"/>
    <property type="match status" value="1"/>
</dbReference>
<name>A0A8J4RW97_9ROSI</name>
<dbReference type="OrthoDB" id="1748846at2759"/>
<comment type="caution">
    <text evidence="2">The sequence shown here is derived from an EMBL/GenBank/DDBJ whole genome shotgun (WGS) entry which is preliminary data.</text>
</comment>
<evidence type="ECO:0000313" key="2">
    <source>
        <dbReference type="EMBL" id="KAF3969421.1"/>
    </source>
</evidence>
<evidence type="ECO:0000256" key="1">
    <source>
        <dbReference type="SAM" id="Phobius"/>
    </source>
</evidence>
<feature type="transmembrane region" description="Helical" evidence="1">
    <location>
        <begin position="78"/>
        <end position="100"/>
    </location>
</feature>
<dbReference type="Proteomes" id="UP000737018">
    <property type="component" value="Unassembled WGS sequence"/>
</dbReference>
<protein>
    <recommendedName>
        <fullName evidence="4">J domain-containing protein</fullName>
    </recommendedName>
</protein>
<feature type="transmembrane region" description="Helical" evidence="1">
    <location>
        <begin position="52"/>
        <end position="72"/>
    </location>
</feature>
<keyword evidence="1" id="KW-0812">Transmembrane</keyword>
<evidence type="ECO:0000313" key="3">
    <source>
        <dbReference type="Proteomes" id="UP000737018"/>
    </source>
</evidence>
<dbReference type="PANTHER" id="PTHR45270">
    <property type="entry name" value="OS03G0832900 PROTEIN"/>
    <property type="match status" value="1"/>
</dbReference>
<evidence type="ECO:0008006" key="4">
    <source>
        <dbReference type="Google" id="ProtNLM"/>
    </source>
</evidence>
<dbReference type="SUPFAM" id="SSF46565">
    <property type="entry name" value="Chaperone J-domain"/>
    <property type="match status" value="1"/>
</dbReference>
<gene>
    <name evidence="2" type="ORF">CMV_006782</name>
</gene>
<reference evidence="2" key="1">
    <citation type="submission" date="2020-03" db="EMBL/GenBank/DDBJ databases">
        <title>Castanea mollissima Vanexum genome sequencing.</title>
        <authorList>
            <person name="Staton M."/>
        </authorList>
    </citation>
    <scope>NUCLEOTIDE SEQUENCE</scope>
    <source>
        <tissue evidence="2">Leaf</tissue>
    </source>
</reference>
<keyword evidence="3" id="KW-1185">Reference proteome</keyword>
<dbReference type="Gene3D" id="1.10.287.110">
    <property type="entry name" value="DnaJ domain"/>
    <property type="match status" value="1"/>
</dbReference>
<proteinExistence type="predicted"/>
<keyword evidence="1" id="KW-1133">Transmembrane helix</keyword>